<dbReference type="Proteomes" id="UP001372338">
    <property type="component" value="Unassembled WGS sequence"/>
</dbReference>
<reference evidence="1 2" key="1">
    <citation type="submission" date="2024-01" db="EMBL/GenBank/DDBJ databases">
        <title>The genomes of 5 underutilized Papilionoideae crops provide insights into root nodulation and disease resistanc.</title>
        <authorList>
            <person name="Yuan L."/>
        </authorList>
    </citation>
    <scope>NUCLEOTIDE SEQUENCE [LARGE SCALE GENOMIC DNA]</scope>
    <source>
        <strain evidence="1">ZHUSHIDOU_FW_LH</strain>
        <tissue evidence="1">Leaf</tissue>
    </source>
</reference>
<accession>A0AAN9EZ67</accession>
<evidence type="ECO:0000313" key="1">
    <source>
        <dbReference type="EMBL" id="KAK7266594.1"/>
    </source>
</evidence>
<protein>
    <submittedName>
        <fullName evidence="1">Uncharacterized protein</fullName>
    </submittedName>
</protein>
<name>A0AAN9EZ67_CROPI</name>
<proteinExistence type="predicted"/>
<evidence type="ECO:0000313" key="2">
    <source>
        <dbReference type="Proteomes" id="UP001372338"/>
    </source>
</evidence>
<comment type="caution">
    <text evidence="1">The sequence shown here is derived from an EMBL/GenBank/DDBJ whole genome shotgun (WGS) entry which is preliminary data.</text>
</comment>
<keyword evidence="2" id="KW-1185">Reference proteome</keyword>
<gene>
    <name evidence="1" type="ORF">RIF29_19243</name>
</gene>
<organism evidence="1 2">
    <name type="scientific">Crotalaria pallida</name>
    <name type="common">Smooth rattlebox</name>
    <name type="synonym">Crotalaria striata</name>
    <dbReference type="NCBI Taxonomy" id="3830"/>
    <lineage>
        <taxon>Eukaryota</taxon>
        <taxon>Viridiplantae</taxon>
        <taxon>Streptophyta</taxon>
        <taxon>Embryophyta</taxon>
        <taxon>Tracheophyta</taxon>
        <taxon>Spermatophyta</taxon>
        <taxon>Magnoliopsida</taxon>
        <taxon>eudicotyledons</taxon>
        <taxon>Gunneridae</taxon>
        <taxon>Pentapetalae</taxon>
        <taxon>rosids</taxon>
        <taxon>fabids</taxon>
        <taxon>Fabales</taxon>
        <taxon>Fabaceae</taxon>
        <taxon>Papilionoideae</taxon>
        <taxon>50 kb inversion clade</taxon>
        <taxon>genistoids sensu lato</taxon>
        <taxon>core genistoids</taxon>
        <taxon>Crotalarieae</taxon>
        <taxon>Crotalaria</taxon>
    </lineage>
</organism>
<dbReference type="EMBL" id="JAYWIO010000004">
    <property type="protein sequence ID" value="KAK7266594.1"/>
    <property type="molecule type" value="Genomic_DNA"/>
</dbReference>
<sequence length="87" mass="9915">MESAKPFSSLSSFFLFISSFPSLFPHSLLRPPSPESHRKIPPEKTTHFPLPISTVDFKVDHSHHCHFIQLSLFLFIPAPMPLKTQNS</sequence>
<dbReference type="AlphaFoldDB" id="A0AAN9EZ67"/>